<keyword evidence="4" id="KW-1185">Reference proteome</keyword>
<feature type="domain" description="Ubiquitin-like" evidence="2">
    <location>
        <begin position="29"/>
        <end position="67"/>
    </location>
</feature>
<proteinExistence type="predicted"/>
<reference evidence="4" key="2">
    <citation type="journal article" date="2013" name="Nat. Genet.">
        <title>The genome of the platyfish, Xiphophorus maculatus, provides insights into evolutionary adaptation and several complex traits.</title>
        <authorList>
            <person name="Schartl M."/>
            <person name="Walter R.B."/>
            <person name="Shen Y."/>
            <person name="Garcia T."/>
            <person name="Catchen J."/>
            <person name="Amores A."/>
            <person name="Braasch I."/>
            <person name="Chalopin D."/>
            <person name="Volff J.N."/>
            <person name="Lesch K.P."/>
            <person name="Bisazza A."/>
            <person name="Minx P."/>
            <person name="Hillier L."/>
            <person name="Wilson R.K."/>
            <person name="Fuerstenberg S."/>
            <person name="Boore J."/>
            <person name="Searle S."/>
            <person name="Postlethwait J.H."/>
            <person name="Warren W.C."/>
        </authorList>
    </citation>
    <scope>NUCLEOTIDE SEQUENCE [LARGE SCALE GENOMIC DNA]</scope>
    <source>
        <strain evidence="4">JP 163 A</strain>
    </source>
</reference>
<dbReference type="InParanoid" id="A0A3B5PWA7"/>
<reference evidence="4" key="1">
    <citation type="submission" date="2012-01" db="EMBL/GenBank/DDBJ databases">
        <authorList>
            <person name="Walter R."/>
            <person name="Schartl M."/>
            <person name="Warren W."/>
        </authorList>
    </citation>
    <scope>NUCLEOTIDE SEQUENCE [LARGE SCALE GENOMIC DNA]</scope>
    <source>
        <strain evidence="4">JP 163 A</strain>
    </source>
</reference>
<protein>
    <recommendedName>
        <fullName evidence="2">Ubiquitin-like domain-containing protein</fullName>
    </recommendedName>
</protein>
<accession>A0A3B5PWA7</accession>
<name>A0A3B5PWA7_XIPMA</name>
<dbReference type="Ensembl" id="ENSXMAT00000021823.1">
    <property type="protein sequence ID" value="ENSXMAP00000022857.1"/>
    <property type="gene ID" value="ENSXMAG00000021163.1"/>
</dbReference>
<reference evidence="3" key="3">
    <citation type="submission" date="2025-08" db="UniProtKB">
        <authorList>
            <consortium name="Ensembl"/>
        </authorList>
    </citation>
    <scope>IDENTIFICATION</scope>
    <source>
        <strain evidence="3">JP 163 A</strain>
    </source>
</reference>
<evidence type="ECO:0000259" key="2">
    <source>
        <dbReference type="PROSITE" id="PS50053"/>
    </source>
</evidence>
<dbReference type="InterPro" id="IPR029071">
    <property type="entry name" value="Ubiquitin-like_domsf"/>
</dbReference>
<evidence type="ECO:0000313" key="3">
    <source>
        <dbReference type="Ensembl" id="ENSXMAP00000022857.1"/>
    </source>
</evidence>
<dbReference type="Proteomes" id="UP000002852">
    <property type="component" value="Unassembled WGS sequence"/>
</dbReference>
<organism evidence="3 4">
    <name type="scientific">Xiphophorus maculatus</name>
    <name type="common">Southern platyfish</name>
    <name type="synonym">Platypoecilus maculatus</name>
    <dbReference type="NCBI Taxonomy" id="8083"/>
    <lineage>
        <taxon>Eukaryota</taxon>
        <taxon>Metazoa</taxon>
        <taxon>Chordata</taxon>
        <taxon>Craniata</taxon>
        <taxon>Vertebrata</taxon>
        <taxon>Euteleostomi</taxon>
        <taxon>Actinopterygii</taxon>
        <taxon>Neopterygii</taxon>
        <taxon>Teleostei</taxon>
        <taxon>Neoteleostei</taxon>
        <taxon>Acanthomorphata</taxon>
        <taxon>Ovalentaria</taxon>
        <taxon>Atherinomorphae</taxon>
        <taxon>Cyprinodontiformes</taxon>
        <taxon>Poeciliidae</taxon>
        <taxon>Poeciliinae</taxon>
        <taxon>Xiphophorus</taxon>
    </lineage>
</organism>
<dbReference type="GeneTree" id="ENSGT01150000287402"/>
<evidence type="ECO:0000256" key="1">
    <source>
        <dbReference type="SAM" id="MobiDB-lite"/>
    </source>
</evidence>
<feature type="region of interest" description="Disordered" evidence="1">
    <location>
        <begin position="73"/>
        <end position="95"/>
    </location>
</feature>
<evidence type="ECO:0000313" key="4">
    <source>
        <dbReference type="Proteomes" id="UP000002852"/>
    </source>
</evidence>
<dbReference type="SUPFAM" id="SSF54236">
    <property type="entry name" value="Ubiquitin-like"/>
    <property type="match status" value="1"/>
</dbReference>
<dbReference type="InterPro" id="IPR000626">
    <property type="entry name" value="Ubiquitin-like_dom"/>
</dbReference>
<dbReference type="AlphaFoldDB" id="A0A3B5PWA7"/>
<dbReference type="Gene3D" id="3.10.20.90">
    <property type="entry name" value="Phosphatidylinositol 3-kinase Catalytic Subunit, Chain A, domain 1"/>
    <property type="match status" value="1"/>
</dbReference>
<reference evidence="3" key="4">
    <citation type="submission" date="2025-09" db="UniProtKB">
        <authorList>
            <consortium name="Ensembl"/>
        </authorList>
    </citation>
    <scope>IDENTIFICATION</scope>
    <source>
        <strain evidence="3">JP 163 A</strain>
    </source>
</reference>
<sequence>MVYRIVVKDEMGISRTMDLVCLFVVCAENQQLLIFEGRELKGNMKPLFEYGIQHMSCIQMALPLRGGGLPPLHDRGLGDKEGETRRSKECLMPDV</sequence>
<dbReference type="PROSITE" id="PS50053">
    <property type="entry name" value="UBIQUITIN_2"/>
    <property type="match status" value="1"/>
</dbReference>